<accession>Q5P205</accession>
<dbReference type="HOGENOM" id="CLU_3148891_0_0_4"/>
<gene>
    <name evidence="1" type="ORF">ebA4474</name>
</gene>
<dbReference type="KEGG" id="eba:ebA4474"/>
<organism evidence="1 2">
    <name type="scientific">Aromatoleum aromaticum (strain DSM 19018 / LMG 30748 / EbN1)</name>
    <name type="common">Azoarcus sp. (strain EbN1)</name>
    <dbReference type="NCBI Taxonomy" id="76114"/>
    <lineage>
        <taxon>Bacteria</taxon>
        <taxon>Pseudomonadati</taxon>
        <taxon>Pseudomonadota</taxon>
        <taxon>Betaproteobacteria</taxon>
        <taxon>Rhodocyclales</taxon>
        <taxon>Rhodocyclaceae</taxon>
        <taxon>Aromatoleum</taxon>
    </lineage>
</organism>
<evidence type="ECO:0000313" key="1">
    <source>
        <dbReference type="EMBL" id="CAI08659.1"/>
    </source>
</evidence>
<dbReference type="AlphaFoldDB" id="Q5P205"/>
<keyword evidence="2" id="KW-1185">Reference proteome</keyword>
<reference evidence="1 2" key="1">
    <citation type="journal article" date="2005" name="Arch. Microbiol.">
        <title>The genome sequence of an anaerobic aromatic-degrading denitrifying bacterium, strain EbN1.</title>
        <authorList>
            <person name="Rabus R."/>
            <person name="Kube M."/>
            <person name="Heider J."/>
            <person name="Beck A."/>
            <person name="Heitmann K."/>
            <person name="Widdel F."/>
            <person name="Reinhardt R."/>
        </authorList>
    </citation>
    <scope>NUCLEOTIDE SEQUENCE [LARGE SCALE GENOMIC DNA]</scope>
    <source>
        <strain evidence="1 2">EbN1</strain>
    </source>
</reference>
<dbReference type="EMBL" id="CR555306">
    <property type="protein sequence ID" value="CAI08659.1"/>
    <property type="molecule type" value="Genomic_DNA"/>
</dbReference>
<sequence>MPADHFRSIAVVLQRRRRVRRSIGRFSLCSNRSYIRYKKLFRLCFSGA</sequence>
<proteinExistence type="predicted"/>
<protein>
    <submittedName>
        <fullName evidence="1">Uncharacterized protein</fullName>
    </submittedName>
</protein>
<evidence type="ECO:0000313" key="2">
    <source>
        <dbReference type="Proteomes" id="UP000006552"/>
    </source>
</evidence>
<dbReference type="Proteomes" id="UP000006552">
    <property type="component" value="Chromosome"/>
</dbReference>
<name>Q5P205_AROAE</name>